<gene>
    <name evidence="2" type="ORF">GPA27_27115</name>
</gene>
<comment type="caution">
    <text evidence="2">The sequence shown here is derived from an EMBL/GenBank/DDBJ whole genome shotgun (WGS) entry which is preliminary data.</text>
</comment>
<reference evidence="2 3" key="1">
    <citation type="submission" date="2019-12" db="EMBL/GenBank/DDBJ databases">
        <title>Comparative genomics gives insights into the taxonomy of the Azoarcus-Aromatoleum group and reveals separate origins of nif in the plant-associated Azoarcus and non-plant-associated Aromatoleum sub-groups.</title>
        <authorList>
            <person name="Lafos M."/>
            <person name="Maluk M."/>
            <person name="Batista M."/>
            <person name="Junghare M."/>
            <person name="Carmona M."/>
            <person name="Faoro H."/>
            <person name="Cruz L.M."/>
            <person name="Battistoni F."/>
            <person name="De Souza E."/>
            <person name="Pedrosa F."/>
            <person name="Chen W.-M."/>
            <person name="Poole P.S."/>
            <person name="Dixon R.A."/>
            <person name="James E.K."/>
        </authorList>
    </citation>
    <scope>NUCLEOTIDE SEQUENCE [LARGE SCALE GENOMIC DNA]</scope>
    <source>
        <strain evidence="2 3">T</strain>
    </source>
</reference>
<protein>
    <submittedName>
        <fullName evidence="2">FRG domain-containing protein</fullName>
    </submittedName>
</protein>
<dbReference type="SMART" id="SM00901">
    <property type="entry name" value="FRG"/>
    <property type="match status" value="1"/>
</dbReference>
<sequence length="453" mass="51200">MNEITITTLADLDEAFAKYSDGYLFRGQVKHYAAPVSGEVSISTSFKRHGCIPDLMFKWSHYSKAIIRAFGGGNYHDISLELSQAILQHYGWRSFFIDLTKAPHIACWFAAHQYVEKRVVQMCEDYEESPVWLVHKEASYVETDQVGHIYVVDSAALTTAGVDVHDLTQTQIEDGTLRPHVQSACLAGAIDGLLPPQSVVAHLVVEHQVLTAVCAKCGVTQLDDVFPSREQDFVLRALLDIPWQRIDADTPIPIYGRGLEIPEYDLRFVKHLPPSIALSGEFWVAENRGDVDSPFLNIPFYRLHEGAYYANTNEPFDLGEVSALLRRHRSIVVELDGLISIPEMRQDYEYEKGAYIERVDDNLVCICGLVVTHPGQVVSGMGTVVGWYYRIDGNTWTRVEHTDQCPCNNSLRHELQFSLLRILNEALREGEMVVIDKLNYVHKDIHRPGKSRA</sequence>
<dbReference type="Proteomes" id="UP000634522">
    <property type="component" value="Unassembled WGS sequence"/>
</dbReference>
<dbReference type="EMBL" id="WTVS01000125">
    <property type="protein sequence ID" value="NMG01044.1"/>
    <property type="molecule type" value="Genomic_DNA"/>
</dbReference>
<dbReference type="RefSeq" id="WP_169143545.1">
    <property type="nucleotide sequence ID" value="NZ_WTVS01000125.1"/>
</dbReference>
<evidence type="ECO:0000313" key="3">
    <source>
        <dbReference type="Proteomes" id="UP000634522"/>
    </source>
</evidence>
<proteinExistence type="predicted"/>
<dbReference type="InterPro" id="IPR014966">
    <property type="entry name" value="FRG-dom"/>
</dbReference>
<evidence type="ECO:0000259" key="1">
    <source>
        <dbReference type="SMART" id="SM00901"/>
    </source>
</evidence>
<accession>A0ABX1NNT8</accession>
<organism evidence="2 3">
    <name type="scientific">Aromatoleum toluolicum</name>
    <dbReference type="NCBI Taxonomy" id="90060"/>
    <lineage>
        <taxon>Bacteria</taxon>
        <taxon>Pseudomonadati</taxon>
        <taxon>Pseudomonadota</taxon>
        <taxon>Betaproteobacteria</taxon>
        <taxon>Rhodocyclales</taxon>
        <taxon>Rhodocyclaceae</taxon>
        <taxon>Aromatoleum</taxon>
    </lineage>
</organism>
<name>A0ABX1NNT8_9RHOO</name>
<evidence type="ECO:0000313" key="2">
    <source>
        <dbReference type="EMBL" id="NMG01044.1"/>
    </source>
</evidence>
<feature type="domain" description="FRG" evidence="1">
    <location>
        <begin position="19"/>
        <end position="121"/>
    </location>
</feature>
<keyword evidence="3" id="KW-1185">Reference proteome</keyword>